<evidence type="ECO:0000313" key="8">
    <source>
        <dbReference type="Proteomes" id="UP000010808"/>
    </source>
</evidence>
<protein>
    <submittedName>
        <fullName evidence="7">Fe-containing alcohol dehydrogenase</fullName>
        <ecNumber evidence="7">1.1.1.1</ecNumber>
    </submittedName>
</protein>
<dbReference type="CDD" id="cd17814">
    <property type="entry name" value="Fe-ADH-like"/>
    <property type="match status" value="1"/>
</dbReference>
<name>L0RE08_9BACT</name>
<evidence type="ECO:0000256" key="2">
    <source>
        <dbReference type="ARBA" id="ARBA00007358"/>
    </source>
</evidence>
<organism evidence="7 8">
    <name type="scientific">Maridesulfovibrio hydrothermalis AM13 = DSM 14728</name>
    <dbReference type="NCBI Taxonomy" id="1121451"/>
    <lineage>
        <taxon>Bacteria</taxon>
        <taxon>Pseudomonadati</taxon>
        <taxon>Thermodesulfobacteriota</taxon>
        <taxon>Desulfovibrionia</taxon>
        <taxon>Desulfovibrionales</taxon>
        <taxon>Desulfovibrionaceae</taxon>
        <taxon>Maridesulfovibrio</taxon>
    </lineage>
</organism>
<dbReference type="HOGENOM" id="CLU_007207_0_0_7"/>
<dbReference type="Pfam" id="PF25137">
    <property type="entry name" value="ADH_Fe_C"/>
    <property type="match status" value="1"/>
</dbReference>
<dbReference type="FunFam" id="3.40.50.1970:FF:000003">
    <property type="entry name" value="Alcohol dehydrogenase, iron-containing"/>
    <property type="match status" value="1"/>
</dbReference>
<proteinExistence type="inferred from homology"/>
<dbReference type="KEGG" id="dhy:DESAM_22761"/>
<dbReference type="GO" id="GO:0046872">
    <property type="term" value="F:metal ion binding"/>
    <property type="evidence" value="ECO:0007669"/>
    <property type="project" value="InterPro"/>
</dbReference>
<keyword evidence="8" id="KW-1185">Reference proteome</keyword>
<comment type="cofactor">
    <cofactor evidence="1">
        <name>Fe cation</name>
        <dbReference type="ChEBI" id="CHEBI:24875"/>
    </cofactor>
</comment>
<evidence type="ECO:0000256" key="1">
    <source>
        <dbReference type="ARBA" id="ARBA00001962"/>
    </source>
</evidence>
<dbReference type="EC" id="1.1.1.1" evidence="7"/>
<dbReference type="PANTHER" id="PTHR11496">
    <property type="entry name" value="ALCOHOL DEHYDROGENASE"/>
    <property type="match status" value="1"/>
</dbReference>
<evidence type="ECO:0000256" key="4">
    <source>
        <dbReference type="ARBA" id="ARBA00023027"/>
    </source>
</evidence>
<evidence type="ECO:0000256" key="3">
    <source>
        <dbReference type="ARBA" id="ARBA00023002"/>
    </source>
</evidence>
<dbReference type="EMBL" id="FO203522">
    <property type="protein sequence ID" value="CCO25028.1"/>
    <property type="molecule type" value="Genomic_DNA"/>
</dbReference>
<dbReference type="PATRIC" id="fig|1121451.3.peg.2972"/>
<dbReference type="RefSeq" id="WP_015337626.1">
    <property type="nucleotide sequence ID" value="NC_020055.1"/>
</dbReference>
<dbReference type="InterPro" id="IPR001670">
    <property type="entry name" value="ADH_Fe/GldA"/>
</dbReference>
<dbReference type="PANTHER" id="PTHR11496:SF102">
    <property type="entry name" value="ALCOHOL DEHYDROGENASE 4"/>
    <property type="match status" value="1"/>
</dbReference>
<comment type="similarity">
    <text evidence="2">Belongs to the iron-containing alcohol dehydrogenase family.</text>
</comment>
<reference evidence="7 8" key="1">
    <citation type="submission" date="2012-10" db="EMBL/GenBank/DDBJ databases">
        <authorList>
            <person name="Genoscope - CEA"/>
        </authorList>
    </citation>
    <scope>NUCLEOTIDE SEQUENCE [LARGE SCALE GENOMIC DNA]</scope>
    <source>
        <strain evidence="8">AM13 / DSM 14728</strain>
    </source>
</reference>
<gene>
    <name evidence="7" type="primary">yiaY</name>
    <name evidence="7" type="ORF">DESAM_22761</name>
</gene>
<evidence type="ECO:0000259" key="5">
    <source>
        <dbReference type="Pfam" id="PF00465"/>
    </source>
</evidence>
<sequence length="386" mass="40786">MKEVIAMRKFVAPELIFGVGSSKLAGQYAENFGVNKALIVTDPGIADCPWVAAVQESLHKSGVETVVFSDVSENPRDVEVMKGADLYIEKGCDSIIAVGGGSPMDCAKGIGIVTTNKAHILSFEGVDMVESPGPPLICVPSTAGSSADVSQFAIITDTKRNVKISIVSKAMVPDAALIDPELTVTMNVQLTAATGLDALTHAIEAYVSNANSALTDLFALDAIKLISSYLVAVIEDPDDIDARGHVMLGSMEAGLAFSNAILGAVHAMAHSLGGLLDLPHGECNAILLPYVIKANFPFAIGRYIRIAEAMGVDVAGKSSEEVCEMLVDKIVELRKSVGITKSLRDFGLTQSEIPKLAKLALNDACMVTNPVDFSQEDVERIYEAAF</sequence>
<dbReference type="InterPro" id="IPR056798">
    <property type="entry name" value="ADH_Fe_C"/>
</dbReference>
<dbReference type="FunFam" id="1.20.1090.10:FF:000001">
    <property type="entry name" value="Aldehyde-alcohol dehydrogenase"/>
    <property type="match status" value="1"/>
</dbReference>
<keyword evidence="4" id="KW-0520">NAD</keyword>
<dbReference type="Gene3D" id="3.40.50.1970">
    <property type="match status" value="1"/>
</dbReference>
<feature type="domain" description="Fe-containing alcohol dehydrogenase-like C-terminal" evidence="6">
    <location>
        <begin position="191"/>
        <end position="386"/>
    </location>
</feature>
<dbReference type="Proteomes" id="UP000010808">
    <property type="component" value="Chromosome"/>
</dbReference>
<dbReference type="InterPro" id="IPR018211">
    <property type="entry name" value="ADH_Fe_CS"/>
</dbReference>
<accession>L0RE08</accession>
<dbReference type="STRING" id="1121451.DESAM_22761"/>
<dbReference type="AlphaFoldDB" id="L0RE08"/>
<feature type="domain" description="Alcohol dehydrogenase iron-type/glycerol dehydrogenase GldA" evidence="5">
    <location>
        <begin position="14"/>
        <end position="180"/>
    </location>
</feature>
<dbReference type="SUPFAM" id="SSF56796">
    <property type="entry name" value="Dehydroquinate synthase-like"/>
    <property type="match status" value="1"/>
</dbReference>
<evidence type="ECO:0000259" key="6">
    <source>
        <dbReference type="Pfam" id="PF25137"/>
    </source>
</evidence>
<dbReference type="GO" id="GO:0004022">
    <property type="term" value="F:alcohol dehydrogenase (NAD+) activity"/>
    <property type="evidence" value="ECO:0007669"/>
    <property type="project" value="UniProtKB-EC"/>
</dbReference>
<dbReference type="PROSITE" id="PS00060">
    <property type="entry name" value="ADH_IRON_2"/>
    <property type="match status" value="1"/>
</dbReference>
<evidence type="ECO:0000313" key="7">
    <source>
        <dbReference type="EMBL" id="CCO25028.1"/>
    </source>
</evidence>
<keyword evidence="3 7" id="KW-0560">Oxidoreductase</keyword>
<dbReference type="Gene3D" id="1.20.1090.10">
    <property type="entry name" value="Dehydroquinate synthase-like - alpha domain"/>
    <property type="match status" value="1"/>
</dbReference>
<dbReference type="eggNOG" id="COG1454">
    <property type="taxonomic scope" value="Bacteria"/>
</dbReference>
<dbReference type="InterPro" id="IPR039697">
    <property type="entry name" value="Alcohol_dehydrogenase_Fe"/>
</dbReference>
<dbReference type="Pfam" id="PF00465">
    <property type="entry name" value="Fe-ADH"/>
    <property type="match status" value="1"/>
</dbReference>
<dbReference type="NCBIfam" id="NF041833">
    <property type="entry name" value="Fe_ADH_ErcA"/>
    <property type="match status" value="1"/>
</dbReference>